<dbReference type="InterPro" id="IPR043129">
    <property type="entry name" value="ATPase_NBD"/>
</dbReference>
<dbReference type="PANTHER" id="PTHR43190:SF3">
    <property type="entry name" value="N-ACETYL-D-GLUCOSAMINE KINASE"/>
    <property type="match status" value="1"/>
</dbReference>
<reference evidence="3" key="1">
    <citation type="journal article" date="2019" name="Int. J. Syst. Evol. Microbiol.">
        <title>The Global Catalogue of Microorganisms (GCM) 10K type strain sequencing project: providing services to taxonomists for standard genome sequencing and annotation.</title>
        <authorList>
            <consortium name="The Broad Institute Genomics Platform"/>
            <consortium name="The Broad Institute Genome Sequencing Center for Infectious Disease"/>
            <person name="Wu L."/>
            <person name="Ma J."/>
        </authorList>
    </citation>
    <scope>NUCLEOTIDE SEQUENCE [LARGE SCALE GENOMIC DNA]</scope>
    <source>
        <strain evidence="3">CCTCC AB 2017081</strain>
    </source>
</reference>
<feature type="domain" description="ATPase BadF/BadG/BcrA/BcrD type" evidence="1">
    <location>
        <begin position="7"/>
        <end position="269"/>
    </location>
</feature>
<gene>
    <name evidence="2" type="ORF">ACFOSB_11935</name>
</gene>
<dbReference type="SUPFAM" id="SSF53067">
    <property type="entry name" value="Actin-like ATPase domain"/>
    <property type="match status" value="2"/>
</dbReference>
<keyword evidence="3" id="KW-1185">Reference proteome</keyword>
<dbReference type="PANTHER" id="PTHR43190">
    <property type="entry name" value="N-ACETYL-D-GLUCOSAMINE KINASE"/>
    <property type="match status" value="1"/>
</dbReference>
<keyword evidence="2" id="KW-0418">Kinase</keyword>
<dbReference type="InterPro" id="IPR002731">
    <property type="entry name" value="ATPase_BadF"/>
</dbReference>
<name>A0ABV7Z964_9DEIO</name>
<dbReference type="Pfam" id="PF01869">
    <property type="entry name" value="BcrAD_BadFG"/>
    <property type="match status" value="1"/>
</dbReference>
<protein>
    <submittedName>
        <fullName evidence="2">N-acetylglucosamine kinase</fullName>
    </submittedName>
</protein>
<dbReference type="InterPro" id="IPR052519">
    <property type="entry name" value="Euk-type_GlcNAc_Kinase"/>
</dbReference>
<dbReference type="EMBL" id="JBHRZG010000012">
    <property type="protein sequence ID" value="MFC3833569.1"/>
    <property type="molecule type" value="Genomic_DNA"/>
</dbReference>
<proteinExistence type="predicted"/>
<evidence type="ECO:0000313" key="3">
    <source>
        <dbReference type="Proteomes" id="UP001595803"/>
    </source>
</evidence>
<dbReference type="GO" id="GO:0016301">
    <property type="term" value="F:kinase activity"/>
    <property type="evidence" value="ECO:0007669"/>
    <property type="project" value="UniProtKB-KW"/>
</dbReference>
<evidence type="ECO:0000313" key="2">
    <source>
        <dbReference type="EMBL" id="MFC3833569.1"/>
    </source>
</evidence>
<dbReference type="Proteomes" id="UP001595803">
    <property type="component" value="Unassembled WGS sequence"/>
</dbReference>
<dbReference type="RefSeq" id="WP_322474977.1">
    <property type="nucleotide sequence ID" value="NZ_JBHRZG010000012.1"/>
</dbReference>
<sequence length="324" mass="33589">MTGRWVLGLDGGGSKTALAYLSQGGALVGPFSAPGINPFDRPGWEGTLRAFLAAHPAPGPLEHATLGLPGYGESPDLTARQDEVCRSLLAASQTRMNDVQAAFLGAFPGGVGALLLAGTGSMAWASDGERHVRAGGWGEGFGDEGSAYWIGRAALGRASQAMDGRHPDTDFPALLLSELLGGEVTQARLLDWHHAQTHLRSAVAALARTVDALAEAGQPTALTLLDGAASELARHVHAVRAQLHLPALPWSHAGSVLTSRHLQAALRRDLGEPEPPALPPLGGALHHAAQHAGWATSLERLNAALSSPAHASLPFPAPRPQESV</sequence>
<evidence type="ECO:0000259" key="1">
    <source>
        <dbReference type="Pfam" id="PF01869"/>
    </source>
</evidence>
<dbReference type="Gene3D" id="3.30.420.40">
    <property type="match status" value="2"/>
</dbReference>
<organism evidence="2 3">
    <name type="scientific">Deinococcus rufus</name>
    <dbReference type="NCBI Taxonomy" id="2136097"/>
    <lineage>
        <taxon>Bacteria</taxon>
        <taxon>Thermotogati</taxon>
        <taxon>Deinococcota</taxon>
        <taxon>Deinococci</taxon>
        <taxon>Deinococcales</taxon>
        <taxon>Deinococcaceae</taxon>
        <taxon>Deinococcus</taxon>
    </lineage>
</organism>
<comment type="caution">
    <text evidence="2">The sequence shown here is derived from an EMBL/GenBank/DDBJ whole genome shotgun (WGS) entry which is preliminary data.</text>
</comment>
<keyword evidence="2" id="KW-0808">Transferase</keyword>
<accession>A0ABV7Z964</accession>